<protein>
    <submittedName>
        <fullName evidence="1">Class I SAM-dependent methyltransferase</fullName>
    </submittedName>
</protein>
<reference evidence="2" key="1">
    <citation type="journal article" date="2019" name="Int. J. Syst. Evol. Microbiol.">
        <title>The Global Catalogue of Microorganisms (GCM) 10K type strain sequencing project: providing services to taxonomists for standard genome sequencing and annotation.</title>
        <authorList>
            <consortium name="The Broad Institute Genomics Platform"/>
            <consortium name="The Broad Institute Genome Sequencing Center for Infectious Disease"/>
            <person name="Wu L."/>
            <person name="Ma J."/>
        </authorList>
    </citation>
    <scope>NUCLEOTIDE SEQUENCE [LARGE SCALE GENOMIC DNA]</scope>
    <source>
        <strain evidence="2">CCUG 53270</strain>
    </source>
</reference>
<dbReference type="Proteomes" id="UP001597180">
    <property type="component" value="Unassembled WGS sequence"/>
</dbReference>
<dbReference type="Gene3D" id="3.40.50.150">
    <property type="entry name" value="Vaccinia Virus protein VP39"/>
    <property type="match status" value="1"/>
</dbReference>
<proteinExistence type="predicted"/>
<dbReference type="GO" id="GO:0008168">
    <property type="term" value="F:methyltransferase activity"/>
    <property type="evidence" value="ECO:0007669"/>
    <property type="project" value="UniProtKB-KW"/>
</dbReference>
<dbReference type="CDD" id="cd02440">
    <property type="entry name" value="AdoMet_MTases"/>
    <property type="match status" value="1"/>
</dbReference>
<keyword evidence="1" id="KW-0808">Transferase</keyword>
<evidence type="ECO:0000313" key="2">
    <source>
        <dbReference type="Proteomes" id="UP001597180"/>
    </source>
</evidence>
<comment type="caution">
    <text evidence="1">The sequence shown here is derived from an EMBL/GenBank/DDBJ whole genome shotgun (WGS) entry which is preliminary data.</text>
</comment>
<accession>A0ABW3ULY0</accession>
<dbReference type="InterPro" id="IPR029063">
    <property type="entry name" value="SAM-dependent_MTases_sf"/>
</dbReference>
<dbReference type="RefSeq" id="WP_345589864.1">
    <property type="nucleotide sequence ID" value="NZ_BAABJG010000021.1"/>
</dbReference>
<sequence>MINIGTMVQEKFLFLNKFIQSPKDVGSITPSSKYLARAMTRSIPWDGIEAAAELGAGTGAITESMKQVAGKHTRILLFEKDTALRNQLAEKYTDMACYPDACQIRKAMSKEGIESLDLILSGLPFFNFPQPIRDAILQEVLLSLKPGGWFVAFQYSLQMKQQLSRYFEVESIRFVPLNLPPAFVYVCRKRGAGEDGL</sequence>
<name>A0ABW3ULY0_9BACL</name>
<gene>
    <name evidence="1" type="ORF">ACFQ4B_14395</name>
</gene>
<organism evidence="1 2">
    <name type="scientific">Paenibacillus vulneris</name>
    <dbReference type="NCBI Taxonomy" id="1133364"/>
    <lineage>
        <taxon>Bacteria</taxon>
        <taxon>Bacillati</taxon>
        <taxon>Bacillota</taxon>
        <taxon>Bacilli</taxon>
        <taxon>Bacillales</taxon>
        <taxon>Paenibacillaceae</taxon>
        <taxon>Paenibacillus</taxon>
    </lineage>
</organism>
<dbReference type="SUPFAM" id="SSF53335">
    <property type="entry name" value="S-adenosyl-L-methionine-dependent methyltransferases"/>
    <property type="match status" value="1"/>
</dbReference>
<dbReference type="GO" id="GO:0032259">
    <property type="term" value="P:methylation"/>
    <property type="evidence" value="ECO:0007669"/>
    <property type="project" value="UniProtKB-KW"/>
</dbReference>
<evidence type="ECO:0000313" key="1">
    <source>
        <dbReference type="EMBL" id="MFD1221312.1"/>
    </source>
</evidence>
<keyword evidence="1" id="KW-0489">Methyltransferase</keyword>
<keyword evidence="2" id="KW-1185">Reference proteome</keyword>
<dbReference type="EMBL" id="JBHTLU010000015">
    <property type="protein sequence ID" value="MFD1221312.1"/>
    <property type="molecule type" value="Genomic_DNA"/>
</dbReference>